<dbReference type="InterPro" id="IPR018300">
    <property type="entry name" value="Aminotrans_IV_CS"/>
</dbReference>
<dbReference type="FunFam" id="3.30.470.10:FF:000002">
    <property type="entry name" value="Branched-chain-amino-acid aminotransferase"/>
    <property type="match status" value="1"/>
</dbReference>
<keyword evidence="12" id="KW-1185">Reference proteome</keyword>
<dbReference type="AlphaFoldDB" id="A0A1I8AXY5"/>
<dbReference type="InterPro" id="IPR043131">
    <property type="entry name" value="BCAT-like_N"/>
</dbReference>
<dbReference type="WBParaSite" id="MhA1_Contig1001.frz3.gene1">
    <property type="protein sequence ID" value="MhA1_Contig1001.frz3.gene1"/>
    <property type="gene ID" value="MhA1_Contig1001.frz3.gene1"/>
</dbReference>
<dbReference type="InterPro" id="IPR001544">
    <property type="entry name" value="Aminotrans_IV"/>
</dbReference>
<dbReference type="GO" id="GO:0052656">
    <property type="term" value="F:L-isoleucine-2-oxoglutarate transaminase activity"/>
    <property type="evidence" value="ECO:0007669"/>
    <property type="project" value="RHEA"/>
</dbReference>
<dbReference type="InterPro" id="IPR036038">
    <property type="entry name" value="Aminotransferase-like"/>
</dbReference>
<keyword evidence="3 11" id="KW-0032">Aminotransferase</keyword>
<dbReference type="PANTHER" id="PTHR11825:SF44">
    <property type="entry name" value="BRANCHED-CHAIN-AMINO-ACID AMINOTRANSFERASE"/>
    <property type="match status" value="1"/>
</dbReference>
<reference evidence="13" key="1">
    <citation type="submission" date="2016-11" db="UniProtKB">
        <authorList>
            <consortium name="WormBaseParasite"/>
        </authorList>
    </citation>
    <scope>IDENTIFICATION</scope>
</reference>
<dbReference type="NCBIfam" id="TIGR01123">
    <property type="entry name" value="ilvE_II"/>
    <property type="match status" value="1"/>
</dbReference>
<dbReference type="PIRSF" id="PIRSF006468">
    <property type="entry name" value="BCAT1"/>
    <property type="match status" value="1"/>
</dbReference>
<keyword evidence="7 11" id="KW-0100">Branched-chain amino acid biosynthesis</keyword>
<dbReference type="InterPro" id="IPR005786">
    <property type="entry name" value="B_amino_transII"/>
</dbReference>
<keyword evidence="5 11" id="KW-0808">Transferase</keyword>
<evidence type="ECO:0000256" key="1">
    <source>
        <dbReference type="ARBA" id="ARBA00001933"/>
    </source>
</evidence>
<evidence type="ECO:0000313" key="12">
    <source>
        <dbReference type="Proteomes" id="UP000095281"/>
    </source>
</evidence>
<evidence type="ECO:0000313" key="13">
    <source>
        <dbReference type="WBParaSite" id="MhA1_Contig1001.frz3.gene1"/>
    </source>
</evidence>
<comment type="cofactor">
    <cofactor evidence="1 10">
        <name>pyridoxal 5'-phosphate</name>
        <dbReference type="ChEBI" id="CHEBI:597326"/>
    </cofactor>
</comment>
<dbReference type="InterPro" id="IPR043132">
    <property type="entry name" value="BCAT-like_C"/>
</dbReference>
<dbReference type="Proteomes" id="UP000095281">
    <property type="component" value="Unplaced"/>
</dbReference>
<dbReference type="PANTHER" id="PTHR11825">
    <property type="entry name" value="SUBGROUP IIII AMINOTRANSFERASE"/>
    <property type="match status" value="1"/>
</dbReference>
<dbReference type="EC" id="2.6.1.42" evidence="11"/>
<evidence type="ECO:0000256" key="4">
    <source>
        <dbReference type="ARBA" id="ARBA00022605"/>
    </source>
</evidence>
<comment type="catalytic activity">
    <reaction evidence="11">
        <text>L-leucine + 2-oxoglutarate = 4-methyl-2-oxopentanoate + L-glutamate</text>
        <dbReference type="Rhea" id="RHEA:18321"/>
        <dbReference type="ChEBI" id="CHEBI:16810"/>
        <dbReference type="ChEBI" id="CHEBI:17865"/>
        <dbReference type="ChEBI" id="CHEBI:29985"/>
        <dbReference type="ChEBI" id="CHEBI:57427"/>
        <dbReference type="EC" id="2.6.1.42"/>
    </reaction>
</comment>
<keyword evidence="6 10" id="KW-0663">Pyridoxal phosphate</keyword>
<evidence type="ECO:0000256" key="9">
    <source>
        <dbReference type="RuleBase" id="RU004106"/>
    </source>
</evidence>
<name>A0A1I8AXY5_MELHA</name>
<evidence type="ECO:0000256" key="2">
    <source>
        <dbReference type="ARBA" id="ARBA00009320"/>
    </source>
</evidence>
<dbReference type="CDD" id="cd01557">
    <property type="entry name" value="BCAT_beta_family"/>
    <property type="match status" value="1"/>
</dbReference>
<proteinExistence type="inferred from homology"/>
<evidence type="ECO:0000256" key="10">
    <source>
        <dbReference type="RuleBase" id="RU004516"/>
    </source>
</evidence>
<feature type="modified residue" description="N6-(pyridoxal phosphate)lysine" evidence="8">
    <location>
        <position position="230"/>
    </location>
</feature>
<evidence type="ECO:0000256" key="6">
    <source>
        <dbReference type="ARBA" id="ARBA00022898"/>
    </source>
</evidence>
<evidence type="ECO:0000256" key="7">
    <source>
        <dbReference type="ARBA" id="ARBA00023304"/>
    </source>
</evidence>
<evidence type="ECO:0000256" key="3">
    <source>
        <dbReference type="ARBA" id="ARBA00022576"/>
    </source>
</evidence>
<evidence type="ECO:0000256" key="8">
    <source>
        <dbReference type="PIRSR" id="PIRSR006468-1"/>
    </source>
</evidence>
<sequence length="404" mass="45820">MNNFSELKINNQNINESNNNLLENDEKINAFNCNDLIIIRCPPNEMKPKPVDMSKVKFGEYFSDHMAEVDWTESEGWGKPKICPLHNLNLHPASKVFHFAPEIFEGMKAFRGEDGSVRLFRPEKNIARMLRGAARASLPDFDPKELLSLIISLIRIEIDWVPNQPASALYIRPTFIGTDPSFDLTNPKSAKLFIITCPVGAYFKSGFQPAIVMADSKYTRAFPGGVGNYKMGSNYAPTIYVSKIAENLGCHQVLWLSGEDEKITEVGVMNVFLLIKDKNGELELITPPTKDGLVLEGIVRESCLEIVKEWNEFKISLRYPTIKEIKEALNDERVLQFFGTGTACAVMPIAKIIYKNNKNGELETLIIPNNLSEELNIMKKLYETLNNIQYGKSKYKEEWILKIN</sequence>
<dbReference type="Pfam" id="PF01063">
    <property type="entry name" value="Aminotran_4"/>
    <property type="match status" value="1"/>
</dbReference>
<evidence type="ECO:0000256" key="5">
    <source>
        <dbReference type="ARBA" id="ARBA00022679"/>
    </source>
</evidence>
<dbReference type="OMA" id="LTEVFAC"/>
<organism evidence="12 13">
    <name type="scientific">Meloidogyne hapla</name>
    <name type="common">Root-knot nematode worm</name>
    <dbReference type="NCBI Taxonomy" id="6305"/>
    <lineage>
        <taxon>Eukaryota</taxon>
        <taxon>Metazoa</taxon>
        <taxon>Ecdysozoa</taxon>
        <taxon>Nematoda</taxon>
        <taxon>Chromadorea</taxon>
        <taxon>Rhabditida</taxon>
        <taxon>Tylenchina</taxon>
        <taxon>Tylenchomorpha</taxon>
        <taxon>Tylenchoidea</taxon>
        <taxon>Meloidogynidae</taxon>
        <taxon>Meloidogyninae</taxon>
        <taxon>Meloidogyne</taxon>
    </lineage>
</organism>
<dbReference type="InterPro" id="IPR033939">
    <property type="entry name" value="BCAT_family"/>
</dbReference>
<dbReference type="Gene3D" id="3.20.10.10">
    <property type="entry name" value="D-amino Acid Aminotransferase, subunit A, domain 2"/>
    <property type="match status" value="1"/>
</dbReference>
<dbReference type="GO" id="GO:0009099">
    <property type="term" value="P:L-valine biosynthetic process"/>
    <property type="evidence" value="ECO:0007669"/>
    <property type="project" value="TreeGrafter"/>
</dbReference>
<evidence type="ECO:0000256" key="11">
    <source>
        <dbReference type="RuleBase" id="RU004517"/>
    </source>
</evidence>
<accession>A0A1I8AXY5</accession>
<dbReference type="PROSITE" id="PS00770">
    <property type="entry name" value="AA_TRANSFER_CLASS_4"/>
    <property type="match status" value="1"/>
</dbReference>
<keyword evidence="4 11" id="KW-0028">Amino-acid biosynthesis</keyword>
<dbReference type="GO" id="GO:0052654">
    <property type="term" value="F:L-leucine-2-oxoglutarate transaminase activity"/>
    <property type="evidence" value="ECO:0007669"/>
    <property type="project" value="RHEA"/>
</dbReference>
<comment type="catalytic activity">
    <reaction evidence="11">
        <text>L-valine + 2-oxoglutarate = 3-methyl-2-oxobutanoate + L-glutamate</text>
        <dbReference type="Rhea" id="RHEA:24813"/>
        <dbReference type="ChEBI" id="CHEBI:11851"/>
        <dbReference type="ChEBI" id="CHEBI:16810"/>
        <dbReference type="ChEBI" id="CHEBI:29985"/>
        <dbReference type="ChEBI" id="CHEBI:57762"/>
        <dbReference type="EC" id="2.6.1.42"/>
    </reaction>
</comment>
<dbReference type="GO" id="GO:0052655">
    <property type="term" value="F:L-valine-2-oxoglutarate transaminase activity"/>
    <property type="evidence" value="ECO:0007669"/>
    <property type="project" value="RHEA"/>
</dbReference>
<dbReference type="NCBIfam" id="NF009897">
    <property type="entry name" value="PRK13357.1"/>
    <property type="match status" value="1"/>
</dbReference>
<dbReference type="Gene3D" id="3.30.470.10">
    <property type="match status" value="1"/>
</dbReference>
<comment type="catalytic activity">
    <reaction evidence="11">
        <text>L-isoleucine + 2-oxoglutarate = (S)-3-methyl-2-oxopentanoate + L-glutamate</text>
        <dbReference type="Rhea" id="RHEA:24801"/>
        <dbReference type="ChEBI" id="CHEBI:16810"/>
        <dbReference type="ChEBI" id="CHEBI:29985"/>
        <dbReference type="ChEBI" id="CHEBI:35146"/>
        <dbReference type="ChEBI" id="CHEBI:58045"/>
        <dbReference type="EC" id="2.6.1.42"/>
    </reaction>
</comment>
<dbReference type="SUPFAM" id="SSF56752">
    <property type="entry name" value="D-aminoacid aminotransferase-like PLP-dependent enzymes"/>
    <property type="match status" value="1"/>
</dbReference>
<dbReference type="GO" id="GO:0009098">
    <property type="term" value="P:L-leucine biosynthetic process"/>
    <property type="evidence" value="ECO:0007669"/>
    <property type="project" value="TreeGrafter"/>
</dbReference>
<dbReference type="GO" id="GO:0005739">
    <property type="term" value="C:mitochondrion"/>
    <property type="evidence" value="ECO:0007669"/>
    <property type="project" value="TreeGrafter"/>
</dbReference>
<protein>
    <recommendedName>
        <fullName evidence="11">Branched-chain-amino-acid aminotransferase</fullName>
        <ecNumber evidence="11">2.6.1.42</ecNumber>
    </recommendedName>
</protein>
<comment type="similarity">
    <text evidence="2 9">Belongs to the class-IV pyridoxal-phosphate-dependent aminotransferase family.</text>
</comment>